<reference evidence="1" key="1">
    <citation type="submission" date="2018-04" db="EMBL/GenBank/DDBJ databases">
        <authorList>
            <person name="Jy Z."/>
        </authorList>
    </citation>
    <scope>NUCLEOTIDE SEQUENCE</scope>
    <source>
        <strain evidence="2">AS13</strain>
        <strain evidence="1">LA18</strain>
    </source>
</reference>
<dbReference type="EMBL" id="QAID01000024">
    <property type="protein sequence ID" value="MDN4576715.1"/>
    <property type="molecule type" value="Genomic_DNA"/>
</dbReference>
<name>A0AAW7MH69_9BURK</name>
<dbReference type="Proteomes" id="UP001172788">
    <property type="component" value="Unassembled WGS sequence"/>
</dbReference>
<comment type="caution">
    <text evidence="1">The sequence shown here is derived from an EMBL/GenBank/DDBJ whole genome shotgun (WGS) entry which is preliminary data.</text>
</comment>
<evidence type="ECO:0000313" key="2">
    <source>
        <dbReference type="EMBL" id="MDN4576715.1"/>
    </source>
</evidence>
<accession>A0AAW7MH69</accession>
<dbReference type="AlphaFoldDB" id="A0AAW7MH69"/>
<dbReference type="EMBL" id="QAIC01000025">
    <property type="protein sequence ID" value="MDN4572059.1"/>
    <property type="molecule type" value="Genomic_DNA"/>
</dbReference>
<gene>
    <name evidence="1" type="ORF">DBA34_02075</name>
    <name evidence="2" type="ORF">DBB29_01040</name>
</gene>
<evidence type="ECO:0000313" key="1">
    <source>
        <dbReference type="EMBL" id="MDN4572059.1"/>
    </source>
</evidence>
<dbReference type="Proteomes" id="UP001172791">
    <property type="component" value="Unassembled WGS sequence"/>
</dbReference>
<evidence type="ECO:0000313" key="4">
    <source>
        <dbReference type="Proteomes" id="UP001172791"/>
    </source>
</evidence>
<organism evidence="1 4">
    <name type="scientific">Pandoraea cepalis</name>
    <dbReference type="NCBI Taxonomy" id="2508294"/>
    <lineage>
        <taxon>Bacteria</taxon>
        <taxon>Pseudomonadati</taxon>
        <taxon>Pseudomonadota</taxon>
        <taxon>Betaproteobacteria</taxon>
        <taxon>Burkholderiales</taxon>
        <taxon>Burkholderiaceae</taxon>
        <taxon>Pandoraea</taxon>
    </lineage>
</organism>
<evidence type="ECO:0000313" key="3">
    <source>
        <dbReference type="Proteomes" id="UP001172788"/>
    </source>
</evidence>
<protein>
    <submittedName>
        <fullName evidence="1">Uncharacterized protein</fullName>
    </submittedName>
</protein>
<sequence length="347" mass="39091">MQSLQKLLASASLCLASSAHAIGVSVDMQNLELRYEFVSMQVRGTSLVHEYKSRNTYRNSLGTGWCNAIHISTPLADEHFDIESRAVIEKDAITIENCGTRAQFGDVTRYVPDAKTLARLNGTTLKALANTGEQIVLKSPETYQRVVVNELGIDVQRPRFPGGAQFYGWDGQLRRVGGKRVSTDPQGRVVTLQAADDEQVIFVYDGDHLKQIQGPNGIRANFTFDGDQMIKVDNAWLKPYTFAYSAQFNLQSIVYPDQTKFTFFHDETRDVITGLLNRNGCMETYSQIAGQDQNHYKVQAILMCNGKKMQERTSTFVFDEDGYLKDQRDVTLNENGEIVKNLTYPDR</sequence>
<keyword evidence="3" id="KW-1185">Reference proteome</keyword>
<proteinExistence type="predicted"/>